<gene>
    <name evidence="1" type="ORF">ANN_14217</name>
</gene>
<dbReference type="Proteomes" id="UP001148838">
    <property type="component" value="Unassembled WGS sequence"/>
</dbReference>
<proteinExistence type="predicted"/>
<keyword evidence="2" id="KW-1185">Reference proteome</keyword>
<organism evidence="1 2">
    <name type="scientific">Periplaneta americana</name>
    <name type="common">American cockroach</name>
    <name type="synonym">Blatta americana</name>
    <dbReference type="NCBI Taxonomy" id="6978"/>
    <lineage>
        <taxon>Eukaryota</taxon>
        <taxon>Metazoa</taxon>
        <taxon>Ecdysozoa</taxon>
        <taxon>Arthropoda</taxon>
        <taxon>Hexapoda</taxon>
        <taxon>Insecta</taxon>
        <taxon>Pterygota</taxon>
        <taxon>Neoptera</taxon>
        <taxon>Polyneoptera</taxon>
        <taxon>Dictyoptera</taxon>
        <taxon>Blattodea</taxon>
        <taxon>Blattoidea</taxon>
        <taxon>Blattidae</taxon>
        <taxon>Blattinae</taxon>
        <taxon>Periplaneta</taxon>
    </lineage>
</organism>
<comment type="caution">
    <text evidence="1">The sequence shown here is derived from an EMBL/GenBank/DDBJ whole genome shotgun (WGS) entry which is preliminary data.</text>
</comment>
<dbReference type="PANTHER" id="PTHR46060:SF1">
    <property type="entry name" value="MARINER MOS1 TRANSPOSASE-LIKE PROTEIN"/>
    <property type="match status" value="1"/>
</dbReference>
<dbReference type="Gene3D" id="3.30.420.10">
    <property type="entry name" value="Ribonuclease H-like superfamily/Ribonuclease H"/>
    <property type="match status" value="1"/>
</dbReference>
<evidence type="ECO:0000313" key="2">
    <source>
        <dbReference type="Proteomes" id="UP001148838"/>
    </source>
</evidence>
<accession>A0ABQ8SWA2</accession>
<dbReference type="PANTHER" id="PTHR46060">
    <property type="entry name" value="MARINER MOS1 TRANSPOSASE-LIKE PROTEIN"/>
    <property type="match status" value="1"/>
</dbReference>
<dbReference type="EMBL" id="JAJSOF020000019">
    <property type="protein sequence ID" value="KAJ4438278.1"/>
    <property type="molecule type" value="Genomic_DNA"/>
</dbReference>
<protein>
    <submittedName>
        <fullName evidence="1">Uncharacterized protein</fullName>
    </submittedName>
</protein>
<sequence length="148" mass="16641">MAASHIHTRLAAVCGEAAPSGRAMFQTSKAARPVMQKAKALVVQQLKWKQARSPRRKEWQSGLFFTAPIYFRRIQQRRHGKSGCDVLLKHDNGSPHGSRHALEHTVLPHPSYSPDIAPSDHAVFDTIKEVMRVKKFTSNDDHQAVVQQ</sequence>
<dbReference type="InterPro" id="IPR036397">
    <property type="entry name" value="RNaseH_sf"/>
</dbReference>
<reference evidence="1 2" key="1">
    <citation type="journal article" date="2022" name="Allergy">
        <title>Genome assembly and annotation of Periplaneta americana reveal a comprehensive cockroach allergen profile.</title>
        <authorList>
            <person name="Wang L."/>
            <person name="Xiong Q."/>
            <person name="Saelim N."/>
            <person name="Wang L."/>
            <person name="Nong W."/>
            <person name="Wan A.T."/>
            <person name="Shi M."/>
            <person name="Liu X."/>
            <person name="Cao Q."/>
            <person name="Hui J.H.L."/>
            <person name="Sookrung N."/>
            <person name="Leung T.F."/>
            <person name="Tungtrongchitr A."/>
            <person name="Tsui S.K.W."/>
        </authorList>
    </citation>
    <scope>NUCLEOTIDE SEQUENCE [LARGE SCALE GENOMIC DNA]</scope>
    <source>
        <strain evidence="1">PWHHKU_190912</strain>
    </source>
</reference>
<name>A0ABQ8SWA2_PERAM</name>
<dbReference type="InterPro" id="IPR052709">
    <property type="entry name" value="Transposase-MT_Hybrid"/>
</dbReference>
<evidence type="ECO:0000313" key="1">
    <source>
        <dbReference type="EMBL" id="KAJ4438278.1"/>
    </source>
</evidence>